<dbReference type="RefSeq" id="WP_240314764.1">
    <property type="nucleotide sequence ID" value="NZ_CP022601.1"/>
</dbReference>
<dbReference type="InterPro" id="IPR040819">
    <property type="entry name" value="Rol_Rep_N"/>
</dbReference>
<reference evidence="2 3" key="1">
    <citation type="submission" date="2017-07" db="EMBL/GenBank/DDBJ databases">
        <title>Streptococcus pluranimalium as cause of bovine abortion.</title>
        <authorList>
            <person name="Rodriguez Campos S."/>
            <person name="Gobeli Brawand S."/>
            <person name="Brodard I."/>
            <person name="Rychener L."/>
            <person name="Perreten V."/>
        </authorList>
    </citation>
    <scope>NUCLEOTIDE SEQUENCE [LARGE SCALE GENOMIC DNA]</scope>
    <source>
        <strain evidence="2 3">14A0014</strain>
    </source>
</reference>
<evidence type="ECO:0000313" key="2">
    <source>
        <dbReference type="EMBL" id="AXJ14093.1"/>
    </source>
</evidence>
<dbReference type="Pfam" id="PF01381">
    <property type="entry name" value="HTH_3"/>
    <property type="match status" value="1"/>
</dbReference>
<evidence type="ECO:0000313" key="3">
    <source>
        <dbReference type="Proteomes" id="UP000255411"/>
    </source>
</evidence>
<dbReference type="InterPro" id="IPR010982">
    <property type="entry name" value="Lambda_DNA-bd_dom_sf"/>
</dbReference>
<dbReference type="Pfam" id="PF18106">
    <property type="entry name" value="Rol_Rep_N"/>
    <property type="match status" value="1"/>
</dbReference>
<proteinExistence type="predicted"/>
<evidence type="ECO:0000259" key="1">
    <source>
        <dbReference type="PROSITE" id="PS50943"/>
    </source>
</evidence>
<dbReference type="SUPFAM" id="SSF47413">
    <property type="entry name" value="lambda repressor-like DNA-binding domains"/>
    <property type="match status" value="1"/>
</dbReference>
<dbReference type="Proteomes" id="UP000255411">
    <property type="component" value="Chromosome"/>
</dbReference>
<dbReference type="CDD" id="cd00093">
    <property type="entry name" value="HTH_XRE"/>
    <property type="match status" value="1"/>
</dbReference>
<dbReference type="InterPro" id="IPR003491">
    <property type="entry name" value="REP-like_C"/>
</dbReference>
<gene>
    <name evidence="2" type="ORF">Sp14A_22110</name>
</gene>
<feature type="domain" description="HTH cro/C1-type" evidence="1">
    <location>
        <begin position="12"/>
        <end position="66"/>
    </location>
</feature>
<dbReference type="GO" id="GO:0003677">
    <property type="term" value="F:DNA binding"/>
    <property type="evidence" value="ECO:0007669"/>
    <property type="project" value="InterPro"/>
</dbReference>
<dbReference type="EMBL" id="CP022601">
    <property type="protein sequence ID" value="AXJ14093.1"/>
    <property type="molecule type" value="Genomic_DNA"/>
</dbReference>
<dbReference type="Pfam" id="PF02486">
    <property type="entry name" value="Rep_trans"/>
    <property type="match status" value="1"/>
</dbReference>
<organism evidence="2 3">
    <name type="scientific">Streptococcus pluranimalium</name>
    <dbReference type="NCBI Taxonomy" id="82348"/>
    <lineage>
        <taxon>Bacteria</taxon>
        <taxon>Bacillati</taxon>
        <taxon>Bacillota</taxon>
        <taxon>Bacilli</taxon>
        <taxon>Lactobacillales</taxon>
        <taxon>Streptococcaceae</taxon>
        <taxon>Streptococcus</taxon>
    </lineage>
</organism>
<accession>A0A345VMZ1</accession>
<dbReference type="InterPro" id="IPR001387">
    <property type="entry name" value="Cro/C1-type_HTH"/>
</dbReference>
<dbReference type="SMART" id="SM00530">
    <property type="entry name" value="HTH_XRE"/>
    <property type="match status" value="1"/>
</dbReference>
<dbReference type="PROSITE" id="PS50943">
    <property type="entry name" value="HTH_CROC1"/>
    <property type="match status" value="1"/>
</dbReference>
<dbReference type="AlphaFoldDB" id="A0A345VMZ1"/>
<dbReference type="Gene3D" id="1.10.260.40">
    <property type="entry name" value="lambda repressor-like DNA-binding domains"/>
    <property type="match status" value="1"/>
</dbReference>
<sequence>MSSENTVNASKLKAIRLDLDFNQRQMSGLLGINYSTYKMYEQGKRSVPEELLKQLYTIMSRKIDYRLEGSIDWLKIRFKTLDYESVIREVLQMDISEFYDSEKTFYGYQDMVTYGNIRVLFSHDDTKIEEGTLIEFTGLSCREFELVLMNQKREWWEFLASAISFAEKHRKHRDLDDFISFNRLDLALDELYREDGENIDLHDFKARIYSDNVKVNVVNSISFTEGLKRVKGRWVNEGLTMYFGSRQSDVFIRFYQKDHEQALKLNTTPDYINHVYGLKNRYEIELHGSKAMQVVMDYISGMEFGEIGSKILNKYFEVYDEDGALDILWQELVGLTGGYKFVTKPQRYDYTRSKKWVHKSVSGTLLLMQFEAYLKKRDLIGEVVEEASFSEKQEKVARLMAEKYKVDYDEVLEHVKGYW</sequence>
<protein>
    <recommendedName>
        <fullName evidence="1">HTH cro/C1-type domain-containing protein</fullName>
    </recommendedName>
</protein>
<name>A0A345VMZ1_9STRE</name>